<dbReference type="Proteomes" id="UP000035740">
    <property type="component" value="Chromosome 2"/>
</dbReference>
<evidence type="ECO:0000256" key="3">
    <source>
        <dbReference type="ARBA" id="ARBA00061659"/>
    </source>
</evidence>
<dbReference type="Gene3D" id="1.25.40.10">
    <property type="entry name" value="Tetratricopeptide repeat domain"/>
    <property type="match status" value="3"/>
</dbReference>
<dbReference type="NCBIfam" id="TIGR00756">
    <property type="entry name" value="PPR"/>
    <property type="match status" value="4"/>
</dbReference>
<dbReference type="Pfam" id="PF13041">
    <property type="entry name" value="PPR_2"/>
    <property type="match status" value="2"/>
</dbReference>
<organism evidence="5 6">
    <name type="scientific">Beta vulgaris subsp. vulgaris</name>
    <name type="common">Beet</name>
    <dbReference type="NCBI Taxonomy" id="3555"/>
    <lineage>
        <taxon>Eukaryota</taxon>
        <taxon>Viridiplantae</taxon>
        <taxon>Streptophyta</taxon>
        <taxon>Embryophyta</taxon>
        <taxon>Tracheophyta</taxon>
        <taxon>Spermatophyta</taxon>
        <taxon>Magnoliopsida</taxon>
        <taxon>eudicotyledons</taxon>
        <taxon>Gunneridae</taxon>
        <taxon>Pentapetalae</taxon>
        <taxon>Caryophyllales</taxon>
        <taxon>Chenopodiaceae</taxon>
        <taxon>Betoideae</taxon>
        <taxon>Beta</taxon>
    </lineage>
</organism>
<dbReference type="InterPro" id="IPR002885">
    <property type="entry name" value="PPR_rpt"/>
</dbReference>
<evidence type="ECO:0008006" key="7">
    <source>
        <dbReference type="Google" id="ProtNLM"/>
    </source>
</evidence>
<dbReference type="OMA" id="WVDSYVS"/>
<keyword evidence="6" id="KW-1185">Reference proteome</keyword>
<dbReference type="InterPro" id="IPR046848">
    <property type="entry name" value="E_motif"/>
</dbReference>
<dbReference type="Pfam" id="PF20431">
    <property type="entry name" value="E_motif"/>
    <property type="match status" value="1"/>
</dbReference>
<dbReference type="InterPro" id="IPR011990">
    <property type="entry name" value="TPR-like_helical_dom_sf"/>
</dbReference>
<reference evidence="5 6" key="1">
    <citation type="journal article" date="2014" name="Nature">
        <title>The genome of the recently domesticated crop plant sugar beet (Beta vulgaris).</title>
        <authorList>
            <person name="Dohm J.C."/>
            <person name="Minoche A.E."/>
            <person name="Holtgrawe D."/>
            <person name="Capella-Gutierrez S."/>
            <person name="Zakrzewski F."/>
            <person name="Tafer H."/>
            <person name="Rupp O."/>
            <person name="Sorensen T.R."/>
            <person name="Stracke R."/>
            <person name="Reinhardt R."/>
            <person name="Goesmann A."/>
            <person name="Kraft T."/>
            <person name="Schulz B."/>
            <person name="Stadler P.F."/>
            <person name="Schmidt T."/>
            <person name="Gabaldon T."/>
            <person name="Lehrach H."/>
            <person name="Weisshaar B."/>
            <person name="Himmelbauer H."/>
        </authorList>
    </citation>
    <scope>NUCLEOTIDE SEQUENCE [LARGE SCALE GENOMIC DNA]</scope>
    <source>
        <tissue evidence="5">Taproot</tissue>
    </source>
</reference>
<sequence>MRVSYGAPDMYTFPPLIKCCSNELAVSAGLGIHGLLIKYAVEDDVFVGTTLVDFYGKCELIGNARKVFDEMSVRNVVSWTAIVVGYVRFGDLVNARIMFDAMPKRNQVSYNAMICGYAKLGELVSARTLFDQLPNKNVVSYTTMIDGYAKCGDMASARFLFEECLEKDLVLWSALITGYAQNGLPNDAVKSFQEMLLSNTSPDEYIMVSVMSACAQIGSLDLANEVDAYMSRSFLYLHHTHVVAALVDMNAKCGRMERAMSLFSNIPKRDLVSYCSMIQGFAIHGQGVDAVKLFYNMLSEGIMPDAVAFTVILTACSRCALVEEGYRFFDMMSRYSITPSSDHYACMIDLLGRSGNLEAAYHLLKSLPVEAHAEAWGALLGASRLHCNTELAEVVANRLVELEPHNAGNFVLLSNIYAAADRWLDVSIVRNQMVGQGLRKIPGRSWC</sequence>
<dbReference type="SUPFAM" id="SSF48452">
    <property type="entry name" value="TPR-like"/>
    <property type="match status" value="1"/>
</dbReference>
<dbReference type="EMBL" id="KQ090044">
    <property type="protein sequence ID" value="KMT17576.1"/>
    <property type="molecule type" value="Genomic_DNA"/>
</dbReference>
<evidence type="ECO:0000256" key="2">
    <source>
        <dbReference type="ARBA" id="ARBA00022737"/>
    </source>
</evidence>
<feature type="repeat" description="PPR" evidence="4">
    <location>
        <begin position="305"/>
        <end position="339"/>
    </location>
</feature>
<gene>
    <name evidence="5" type="ORF">BVRB_2g036750</name>
</gene>
<dbReference type="Gramene" id="KMT17576">
    <property type="protein sequence ID" value="KMT17576"/>
    <property type="gene ID" value="BVRB_2g036750"/>
</dbReference>
<proteinExistence type="inferred from homology"/>
<dbReference type="PANTHER" id="PTHR47926:SF467">
    <property type="entry name" value="REPEAT-CONTAINING PROTEIN, PUTATIVE-RELATED"/>
    <property type="match status" value="1"/>
</dbReference>
<dbReference type="Pfam" id="PF01535">
    <property type="entry name" value="PPR"/>
    <property type="match status" value="5"/>
</dbReference>
<dbReference type="eggNOG" id="KOG4197">
    <property type="taxonomic scope" value="Eukaryota"/>
</dbReference>
<feature type="repeat" description="PPR" evidence="4">
    <location>
        <begin position="168"/>
        <end position="202"/>
    </location>
</feature>
<comment type="similarity">
    <text evidence="1">Belongs to the PPR family. PCMP-H subfamily.</text>
</comment>
<dbReference type="GO" id="GO:0003723">
    <property type="term" value="F:RNA binding"/>
    <property type="evidence" value="ECO:0007669"/>
    <property type="project" value="InterPro"/>
</dbReference>
<keyword evidence="2" id="KW-0677">Repeat</keyword>
<evidence type="ECO:0000313" key="5">
    <source>
        <dbReference type="EMBL" id="KMT17576.1"/>
    </source>
</evidence>
<evidence type="ECO:0000256" key="4">
    <source>
        <dbReference type="PROSITE-ProRule" id="PRU00708"/>
    </source>
</evidence>
<accession>A0A0J8FP44</accession>
<evidence type="ECO:0000313" key="6">
    <source>
        <dbReference type="Proteomes" id="UP000035740"/>
    </source>
</evidence>
<dbReference type="InterPro" id="IPR046960">
    <property type="entry name" value="PPR_At4g14850-like_plant"/>
</dbReference>
<protein>
    <recommendedName>
        <fullName evidence="7">Pentatricopeptide repeat-containing protein</fullName>
    </recommendedName>
</protein>
<dbReference type="PROSITE" id="PS51375">
    <property type="entry name" value="PPR"/>
    <property type="match status" value="4"/>
</dbReference>
<evidence type="ECO:0000256" key="1">
    <source>
        <dbReference type="ARBA" id="ARBA00006643"/>
    </source>
</evidence>
<name>A0A0J8FP44_BETVV</name>
<dbReference type="PANTHER" id="PTHR47926">
    <property type="entry name" value="PENTATRICOPEPTIDE REPEAT-CONTAINING PROTEIN"/>
    <property type="match status" value="1"/>
</dbReference>
<feature type="repeat" description="PPR" evidence="4">
    <location>
        <begin position="106"/>
        <end position="140"/>
    </location>
</feature>
<dbReference type="OrthoDB" id="185373at2759"/>
<dbReference type="FunFam" id="1.25.40.10:FF:000333">
    <property type="entry name" value="Pentatricopeptide repeat-containing protein"/>
    <property type="match status" value="1"/>
</dbReference>
<dbReference type="AlphaFoldDB" id="A0A0J8FP44"/>
<feature type="repeat" description="PPR" evidence="4">
    <location>
        <begin position="270"/>
        <end position="304"/>
    </location>
</feature>
<dbReference type="FunFam" id="1.25.40.10:FF:000334">
    <property type="entry name" value="Pentatricopeptide repeat-containing protein"/>
    <property type="match status" value="1"/>
</dbReference>
<comment type="similarity">
    <text evidence="3">Belongs to the PPR family. PCMP-E subfamily.</text>
</comment>
<dbReference type="GO" id="GO:0009451">
    <property type="term" value="P:RNA modification"/>
    <property type="evidence" value="ECO:0007669"/>
    <property type="project" value="InterPro"/>
</dbReference>